<protein>
    <recommendedName>
        <fullName evidence="4">DUF1963 domain-containing protein</fullName>
    </recommendedName>
</protein>
<keyword evidence="3" id="KW-1185">Reference proteome</keyword>
<feature type="region of interest" description="Disordered" evidence="1">
    <location>
        <begin position="135"/>
        <end position="155"/>
    </location>
</feature>
<dbReference type="EMBL" id="CAJSLV010000001">
    <property type="protein sequence ID" value="CAG6390835.1"/>
    <property type="molecule type" value="Genomic_DNA"/>
</dbReference>
<reference evidence="2" key="1">
    <citation type="submission" date="2021-05" db="EMBL/GenBank/DDBJ databases">
        <authorList>
            <person name="Arsene-Ploetze F."/>
        </authorList>
    </citation>
    <scope>NUCLEOTIDE SEQUENCE</scope>
    <source>
        <strain evidence="2">DSM 42138</strain>
    </source>
</reference>
<accession>A0A9W4GN30</accession>
<dbReference type="AlphaFoldDB" id="A0A9W4GN30"/>
<dbReference type="Gene3D" id="2.30.320.10">
    <property type="entry name" value="YwqG-like"/>
    <property type="match status" value="1"/>
</dbReference>
<dbReference type="InterPro" id="IPR035948">
    <property type="entry name" value="YwqG-like_sf"/>
</dbReference>
<evidence type="ECO:0008006" key="4">
    <source>
        <dbReference type="Google" id="ProtNLM"/>
    </source>
</evidence>
<gene>
    <name evidence="2" type="ORF">SCOCK_10303</name>
</gene>
<name>A0A9W4GN30_9ACTN</name>
<evidence type="ECO:0000313" key="2">
    <source>
        <dbReference type="EMBL" id="CAG6390835.1"/>
    </source>
</evidence>
<comment type="caution">
    <text evidence="2">The sequence shown here is derived from an EMBL/GenBank/DDBJ whole genome shotgun (WGS) entry which is preliminary data.</text>
</comment>
<evidence type="ECO:0000256" key="1">
    <source>
        <dbReference type="SAM" id="MobiDB-lite"/>
    </source>
</evidence>
<organism evidence="2 3">
    <name type="scientific">Actinacidiphila cocklensis</name>
    <dbReference type="NCBI Taxonomy" id="887465"/>
    <lineage>
        <taxon>Bacteria</taxon>
        <taxon>Bacillati</taxon>
        <taxon>Actinomycetota</taxon>
        <taxon>Actinomycetes</taxon>
        <taxon>Kitasatosporales</taxon>
        <taxon>Streptomycetaceae</taxon>
        <taxon>Actinacidiphila</taxon>
    </lineage>
</organism>
<proteinExistence type="predicted"/>
<evidence type="ECO:0000313" key="3">
    <source>
        <dbReference type="Proteomes" id="UP001152519"/>
    </source>
</evidence>
<dbReference type="Proteomes" id="UP001152519">
    <property type="component" value="Unassembled WGS sequence"/>
</dbReference>
<sequence>MVATSRIEAFVPAGEAITAPVTKFGGRPVWLAEPQWPVNDAWGEPMRFVCQIELGAVLGDAGRGKLAYVFVTHAEYGDETFFDPDIAFPDEGANAVIVQPGGVYGGSTLPMATGPSLYHRADGSDAEYGVRLRPGEDPGFLPRPDRGGLPAGDHDRYWDEVSGDKIGGTPAFFQDDEWPDGGPWKLALQLDPDFKPFHLNLGAAPTAFAFVSPDATQGRFLVQDS</sequence>
<dbReference type="RefSeq" id="WP_251483904.1">
    <property type="nucleotide sequence ID" value="NZ_CAJSLV010000001.1"/>
</dbReference>
<dbReference type="SUPFAM" id="SSF103032">
    <property type="entry name" value="Hypothetical protein YwqG"/>
    <property type="match status" value="1"/>
</dbReference>